<name>A0A1I3IZW4_9RHOB</name>
<evidence type="ECO:0000313" key="2">
    <source>
        <dbReference type="EMBL" id="SFI53547.1"/>
    </source>
</evidence>
<dbReference type="RefSeq" id="WP_092777945.1">
    <property type="nucleotide sequence ID" value="NZ_FORA01000001.1"/>
</dbReference>
<keyword evidence="1" id="KW-1133">Transmembrane helix</keyword>
<proteinExistence type="predicted"/>
<evidence type="ECO:0000313" key="3">
    <source>
        <dbReference type="Proteomes" id="UP000199110"/>
    </source>
</evidence>
<keyword evidence="1" id="KW-0812">Transmembrane</keyword>
<dbReference type="AlphaFoldDB" id="A0A1I3IZW4"/>
<protein>
    <submittedName>
        <fullName evidence="2">Uncharacterized protein</fullName>
    </submittedName>
</protein>
<gene>
    <name evidence="2" type="ORF">SAMN04488095_1160</name>
</gene>
<feature type="transmembrane region" description="Helical" evidence="1">
    <location>
        <begin position="20"/>
        <end position="41"/>
    </location>
</feature>
<keyword evidence="3" id="KW-1185">Reference proteome</keyword>
<dbReference type="Proteomes" id="UP000199110">
    <property type="component" value="Unassembled WGS sequence"/>
</dbReference>
<evidence type="ECO:0000256" key="1">
    <source>
        <dbReference type="SAM" id="Phobius"/>
    </source>
</evidence>
<feature type="transmembrane region" description="Helical" evidence="1">
    <location>
        <begin position="88"/>
        <end position="107"/>
    </location>
</feature>
<dbReference type="STRING" id="390807.SAMN04488095_1160"/>
<accession>A0A1I3IZW4</accession>
<feature type="transmembrane region" description="Helical" evidence="1">
    <location>
        <begin position="62"/>
        <end position="82"/>
    </location>
</feature>
<sequence length="194" mass="21345">MSTFDAILEFVASILFSWELVRAAAVAIVTTGLGQLCASVLRRSAPIDLGALTCMSRPHGGVCLGVAFALMVSGSAMMWWGWRSPDLTGTIFCYVTASMFLVPAIFLGQATDDRYSVVWDDTSVEGPERLLTLWPNRHRIPVDKICHVTRASPHHWVAVTRDGRQISWSTLHCGARFLMLTLLVHSQQDLDPSG</sequence>
<dbReference type="EMBL" id="FORA01000001">
    <property type="protein sequence ID" value="SFI53547.1"/>
    <property type="molecule type" value="Genomic_DNA"/>
</dbReference>
<organism evidence="2 3">
    <name type="scientific">Jannaschia pohangensis</name>
    <dbReference type="NCBI Taxonomy" id="390807"/>
    <lineage>
        <taxon>Bacteria</taxon>
        <taxon>Pseudomonadati</taxon>
        <taxon>Pseudomonadota</taxon>
        <taxon>Alphaproteobacteria</taxon>
        <taxon>Rhodobacterales</taxon>
        <taxon>Roseobacteraceae</taxon>
        <taxon>Jannaschia</taxon>
    </lineage>
</organism>
<keyword evidence="1" id="KW-0472">Membrane</keyword>
<reference evidence="2 3" key="1">
    <citation type="submission" date="2016-10" db="EMBL/GenBank/DDBJ databases">
        <authorList>
            <person name="de Groot N.N."/>
        </authorList>
    </citation>
    <scope>NUCLEOTIDE SEQUENCE [LARGE SCALE GENOMIC DNA]</scope>
    <source>
        <strain evidence="2 3">DSM 19073</strain>
    </source>
</reference>